<keyword evidence="2" id="KW-0804">Transcription</keyword>
<dbReference type="SMART" id="SM01409">
    <property type="entry name" value="RNA_pol_Rpb6"/>
    <property type="match status" value="1"/>
</dbReference>
<keyword evidence="4" id="KW-1185">Reference proteome</keyword>
<dbReference type="KEGG" id="pah:Poras_0853"/>
<proteinExistence type="predicted"/>
<dbReference type="InterPro" id="IPR006110">
    <property type="entry name" value="Pol_omega/Rpo6/RPB6"/>
</dbReference>
<name>F4KK71_PORAD</name>
<keyword evidence="1" id="KW-0240">DNA-directed RNA polymerase</keyword>
<dbReference type="Pfam" id="PF01192">
    <property type="entry name" value="RNA_pol_Rpb6"/>
    <property type="match status" value="1"/>
</dbReference>
<evidence type="ECO:0000313" key="4">
    <source>
        <dbReference type="Proteomes" id="UP000006545"/>
    </source>
</evidence>
<dbReference type="GO" id="GO:0006351">
    <property type="term" value="P:DNA-templated transcription"/>
    <property type="evidence" value="ECO:0007669"/>
    <property type="project" value="InterPro"/>
</dbReference>
<dbReference type="AlphaFoldDB" id="F4KK71"/>
<dbReference type="GO" id="GO:0003899">
    <property type="term" value="F:DNA-directed RNA polymerase activity"/>
    <property type="evidence" value="ECO:0007669"/>
    <property type="project" value="InterPro"/>
</dbReference>
<evidence type="ECO:0000256" key="2">
    <source>
        <dbReference type="ARBA" id="ARBA00023163"/>
    </source>
</evidence>
<reference evidence="4" key="1">
    <citation type="submission" date="2011-04" db="EMBL/GenBank/DDBJ databases">
        <title>The complete genome of Porphyromonas asaccharolytica DSM 20707.</title>
        <authorList>
            <person name="Lucas S."/>
            <person name="Han J."/>
            <person name="Lapidus A."/>
            <person name="Bruce D."/>
            <person name="Goodwin L."/>
            <person name="Pitluck S."/>
            <person name="Peters L."/>
            <person name="Kyrpides N."/>
            <person name="Mavromatis K."/>
            <person name="Ivanova N."/>
            <person name="Ovchinnikova G."/>
            <person name="Pagani I."/>
            <person name="Lu M."/>
            <person name="Detter J.C."/>
            <person name="Tapia R."/>
            <person name="Han C."/>
            <person name="Land M."/>
            <person name="Hauser L."/>
            <person name="Markowitz V."/>
            <person name="Cheng J.-F."/>
            <person name="Hugenholtz P."/>
            <person name="Woyke T."/>
            <person name="Wu D."/>
            <person name="Gronow S."/>
            <person name="Wellnitz S."/>
            <person name="Brambilla E."/>
            <person name="Klenk H.-P."/>
            <person name="Eisen J.A."/>
        </authorList>
    </citation>
    <scope>NUCLEOTIDE SEQUENCE [LARGE SCALE GENOMIC DNA]</scope>
    <source>
        <strain evidence="4">ATCC 25260 / DSM 20707 / VPI 4198</strain>
    </source>
</reference>
<dbReference type="HOGENOM" id="CLU_140821_0_0_10"/>
<evidence type="ECO:0000256" key="1">
    <source>
        <dbReference type="ARBA" id="ARBA00022478"/>
    </source>
</evidence>
<accession>F4KK71</accession>
<dbReference type="STRING" id="879243.Poras_0853"/>
<dbReference type="EMBL" id="CP002689">
    <property type="protein sequence ID" value="AEE12796.1"/>
    <property type="molecule type" value="Genomic_DNA"/>
</dbReference>
<dbReference type="GO" id="GO:0003677">
    <property type="term" value="F:DNA binding"/>
    <property type="evidence" value="ECO:0007669"/>
    <property type="project" value="InterPro"/>
</dbReference>
<gene>
    <name evidence="3" type="ordered locus">Poras_0853</name>
</gene>
<dbReference type="Proteomes" id="UP000006545">
    <property type="component" value="Chromosome"/>
</dbReference>
<dbReference type="GO" id="GO:0000428">
    <property type="term" value="C:DNA-directed RNA polymerase complex"/>
    <property type="evidence" value="ECO:0007669"/>
    <property type="project" value="UniProtKB-KW"/>
</dbReference>
<organism evidence="3 4">
    <name type="scientific">Porphyromonas asaccharolytica (strain ATCC 25260 / DSM 20707 / BCRC 10618 / CCUG 7834 / JCM 6326 / LMG 13178 / VPI 4198 / B440)</name>
    <name type="common">Bacteroides asaccharolyticus</name>
    <dbReference type="NCBI Taxonomy" id="879243"/>
    <lineage>
        <taxon>Bacteria</taxon>
        <taxon>Pseudomonadati</taxon>
        <taxon>Bacteroidota</taxon>
        <taxon>Bacteroidia</taxon>
        <taxon>Bacteroidales</taxon>
        <taxon>Porphyromonadaceae</taxon>
        <taxon>Porphyromonas</taxon>
    </lineage>
</organism>
<protein>
    <submittedName>
        <fullName evidence="3">RNA polymerase Rpb6</fullName>
    </submittedName>
</protein>
<dbReference type="eggNOG" id="ENOG5032SSJ">
    <property type="taxonomic scope" value="Bacteria"/>
</dbReference>
<evidence type="ECO:0000313" key="3">
    <source>
        <dbReference type="EMBL" id="AEE12796.1"/>
    </source>
</evidence>
<sequence length="132" mass="15716">MTEGFLRLHYTHILRLQFRIMTTKNKKLSVPQTTITRSLPELWEQTGNIYETVRIISKRANQLSVEMRDEIREKIQEVASYQENLDETPTENREQIEISKYYEQLPKSTLVATTEFLNGEVYYRLPNEESQD</sequence>